<keyword evidence="2" id="KW-1185">Reference proteome</keyword>
<name>A0A3B5KCB7_TAKRU</name>
<accession>A0A3B5KCB7</accession>
<protein>
    <submittedName>
        <fullName evidence="1">Uncharacterized protein</fullName>
    </submittedName>
</protein>
<dbReference type="AlphaFoldDB" id="A0A3B5KCB7"/>
<reference evidence="1" key="3">
    <citation type="submission" date="2025-09" db="UniProtKB">
        <authorList>
            <consortium name="Ensembl"/>
        </authorList>
    </citation>
    <scope>IDENTIFICATION</scope>
</reference>
<dbReference type="Proteomes" id="UP000005226">
    <property type="component" value="Chromosome 19"/>
</dbReference>
<dbReference type="InParanoid" id="A0A3B5KCB7"/>
<organism evidence="1 2">
    <name type="scientific">Takifugu rubripes</name>
    <name type="common">Japanese pufferfish</name>
    <name type="synonym">Fugu rubripes</name>
    <dbReference type="NCBI Taxonomy" id="31033"/>
    <lineage>
        <taxon>Eukaryota</taxon>
        <taxon>Metazoa</taxon>
        <taxon>Chordata</taxon>
        <taxon>Craniata</taxon>
        <taxon>Vertebrata</taxon>
        <taxon>Euteleostomi</taxon>
        <taxon>Actinopterygii</taxon>
        <taxon>Neopterygii</taxon>
        <taxon>Teleostei</taxon>
        <taxon>Neoteleostei</taxon>
        <taxon>Acanthomorphata</taxon>
        <taxon>Eupercaria</taxon>
        <taxon>Tetraodontiformes</taxon>
        <taxon>Tetradontoidea</taxon>
        <taxon>Tetraodontidae</taxon>
        <taxon>Takifugu</taxon>
    </lineage>
</organism>
<sequence length="62" mass="6593">FSGLVVPTSGGGKSCPNSTGRVWLVHAVVLCFYDPSSLFKGAVPHVEEPALIGSEYPSKRPY</sequence>
<reference evidence="1" key="2">
    <citation type="submission" date="2025-08" db="UniProtKB">
        <authorList>
            <consortium name="Ensembl"/>
        </authorList>
    </citation>
    <scope>IDENTIFICATION</scope>
</reference>
<evidence type="ECO:0000313" key="2">
    <source>
        <dbReference type="Proteomes" id="UP000005226"/>
    </source>
</evidence>
<reference evidence="1 2" key="1">
    <citation type="journal article" date="2011" name="Genome Biol. Evol.">
        <title>Integration of the genetic map and genome assembly of fugu facilitates insights into distinct features of genome evolution in teleosts and mammals.</title>
        <authorList>
            <person name="Kai W."/>
            <person name="Kikuchi K."/>
            <person name="Tohari S."/>
            <person name="Chew A.K."/>
            <person name="Tay A."/>
            <person name="Fujiwara A."/>
            <person name="Hosoya S."/>
            <person name="Suetake H."/>
            <person name="Naruse K."/>
            <person name="Brenner S."/>
            <person name="Suzuki Y."/>
            <person name="Venkatesh B."/>
        </authorList>
    </citation>
    <scope>NUCLEOTIDE SEQUENCE [LARGE SCALE GENOMIC DNA]</scope>
</reference>
<proteinExistence type="predicted"/>
<evidence type="ECO:0000313" key="1">
    <source>
        <dbReference type="Ensembl" id="ENSTRUP00000053019.2"/>
    </source>
</evidence>
<dbReference type="Ensembl" id="ENSTRUT00000055645.2">
    <property type="protein sequence ID" value="ENSTRUP00000053019.2"/>
    <property type="gene ID" value="ENSTRUG00000023894.2"/>
</dbReference>